<reference evidence="1 2" key="1">
    <citation type="submission" date="2019-03" db="EMBL/GenBank/DDBJ databases">
        <title>Primorskyibacter sp. SS33 isolated from sediments.</title>
        <authorList>
            <person name="Xunke S."/>
        </authorList>
    </citation>
    <scope>NUCLEOTIDE SEQUENCE [LARGE SCALE GENOMIC DNA]</scope>
    <source>
        <strain evidence="1 2">SS33</strain>
    </source>
</reference>
<dbReference type="InterPro" id="IPR021335">
    <property type="entry name" value="DUF2948"/>
</dbReference>
<dbReference type="RefSeq" id="WP_133397554.1">
    <property type="nucleotide sequence ID" value="NZ_SNAA01000015.1"/>
</dbReference>
<dbReference type="EMBL" id="SNAA01000015">
    <property type="protein sequence ID" value="TDL77729.1"/>
    <property type="molecule type" value="Genomic_DNA"/>
</dbReference>
<proteinExistence type="predicted"/>
<keyword evidence="2" id="KW-1185">Reference proteome</keyword>
<dbReference type="Proteomes" id="UP000295701">
    <property type="component" value="Unassembled WGS sequence"/>
</dbReference>
<dbReference type="OrthoDB" id="9806367at2"/>
<accession>A0A4V3B919</accession>
<comment type="caution">
    <text evidence="1">The sequence shown here is derived from an EMBL/GenBank/DDBJ whole genome shotgun (WGS) entry which is preliminary data.</text>
</comment>
<organism evidence="1 2">
    <name type="scientific">Palleronia sediminis</name>
    <dbReference type="NCBI Taxonomy" id="2547833"/>
    <lineage>
        <taxon>Bacteria</taxon>
        <taxon>Pseudomonadati</taxon>
        <taxon>Pseudomonadota</taxon>
        <taxon>Alphaproteobacteria</taxon>
        <taxon>Rhodobacterales</taxon>
        <taxon>Roseobacteraceae</taxon>
        <taxon>Palleronia</taxon>
    </lineage>
</organism>
<dbReference type="AlphaFoldDB" id="A0A4V3B919"/>
<gene>
    <name evidence="1" type="ORF">E2L08_13170</name>
</gene>
<sequence>MSDARFEDARGGPLRLRALDAEDLTLISGLVQDSVFPITEARYDRARRRFGLLLNRIRREDRAVAEGRAVERVRTVLVFDDVMAVRRSGLDPAERDLVLSLLSVTFEPGEDGTGRVVLTLAGDGAIALEVESLDCTLRDVTQPYRAPSGRLPDHKEADDV</sequence>
<name>A0A4V3B919_9RHOB</name>
<dbReference type="Pfam" id="PF11164">
    <property type="entry name" value="DUF2948"/>
    <property type="match status" value="1"/>
</dbReference>
<evidence type="ECO:0000313" key="2">
    <source>
        <dbReference type="Proteomes" id="UP000295701"/>
    </source>
</evidence>
<protein>
    <submittedName>
        <fullName evidence="1">DUF2948 family protein</fullName>
    </submittedName>
</protein>
<evidence type="ECO:0000313" key="1">
    <source>
        <dbReference type="EMBL" id="TDL77729.1"/>
    </source>
</evidence>